<feature type="region of interest" description="Disordered" evidence="1">
    <location>
        <begin position="1"/>
        <end position="38"/>
    </location>
</feature>
<name>A0A5B9M590_9BACT</name>
<keyword evidence="3" id="KW-1185">Reference proteome</keyword>
<evidence type="ECO:0000256" key="1">
    <source>
        <dbReference type="SAM" id="MobiDB-lite"/>
    </source>
</evidence>
<evidence type="ECO:0000313" key="2">
    <source>
        <dbReference type="EMBL" id="QEF96182.1"/>
    </source>
</evidence>
<protein>
    <submittedName>
        <fullName evidence="2">Uncharacterized protein</fullName>
    </submittedName>
</protein>
<organism evidence="2 3">
    <name type="scientific">Stieleria maiorica</name>
    <dbReference type="NCBI Taxonomy" id="2795974"/>
    <lineage>
        <taxon>Bacteria</taxon>
        <taxon>Pseudomonadati</taxon>
        <taxon>Planctomycetota</taxon>
        <taxon>Planctomycetia</taxon>
        <taxon>Pirellulales</taxon>
        <taxon>Pirellulaceae</taxon>
        <taxon>Stieleria</taxon>
    </lineage>
</organism>
<gene>
    <name evidence="2" type="ORF">Mal15_02090</name>
</gene>
<dbReference type="KEGG" id="smam:Mal15_02090"/>
<dbReference type="AlphaFoldDB" id="A0A5B9M590"/>
<accession>A0A5B9M590</accession>
<reference evidence="2 3" key="1">
    <citation type="submission" date="2019-02" db="EMBL/GenBank/DDBJ databases">
        <title>Planctomycetal bacteria perform biofilm scaping via a novel small molecule.</title>
        <authorList>
            <person name="Jeske O."/>
            <person name="Boedeker C."/>
            <person name="Wiegand S."/>
            <person name="Breitling P."/>
            <person name="Kallscheuer N."/>
            <person name="Jogler M."/>
            <person name="Rohde M."/>
            <person name="Petersen J."/>
            <person name="Medema M.H."/>
            <person name="Surup F."/>
            <person name="Jogler C."/>
        </authorList>
    </citation>
    <scope>NUCLEOTIDE SEQUENCE [LARGE SCALE GENOMIC DNA]</scope>
    <source>
        <strain evidence="2 3">Mal15</strain>
    </source>
</reference>
<proteinExistence type="predicted"/>
<evidence type="ECO:0000313" key="3">
    <source>
        <dbReference type="Proteomes" id="UP000321353"/>
    </source>
</evidence>
<dbReference type="EMBL" id="CP036264">
    <property type="protein sequence ID" value="QEF96182.1"/>
    <property type="molecule type" value="Genomic_DNA"/>
</dbReference>
<dbReference type="Proteomes" id="UP000321353">
    <property type="component" value="Chromosome"/>
</dbReference>
<sequence length="103" mass="11133">MQRVRQRLRPAWSGGSTRVNADRGPVMPENPGKLAADAASSADRLAVVHPLGKGCSGPVESKSKRNAKRHLRHFTSRHYNPGGKPLECSSGIAPIRTVELANR</sequence>